<reference evidence="1 2" key="1">
    <citation type="journal article" date="2021" name="Plant Biotechnol. J.">
        <title>Multi-omics assisted identification of the key and species-specific regulatory components of drought-tolerant mechanisms in Gossypium stocksii.</title>
        <authorList>
            <person name="Yu D."/>
            <person name="Ke L."/>
            <person name="Zhang D."/>
            <person name="Wu Y."/>
            <person name="Sun Y."/>
            <person name="Mei J."/>
            <person name="Sun J."/>
            <person name="Sun Y."/>
        </authorList>
    </citation>
    <scope>NUCLEOTIDE SEQUENCE [LARGE SCALE GENOMIC DNA]</scope>
    <source>
        <strain evidence="2">cv. E1</strain>
        <tissue evidence="1">Leaf</tissue>
    </source>
</reference>
<evidence type="ECO:0000313" key="1">
    <source>
        <dbReference type="EMBL" id="KAH1067248.1"/>
    </source>
</evidence>
<sequence length="110" mass="12279">MLLSFFDHIARLPKNLVNSTAMTPRSPTNGRQKLSHPREFVEIPRKSMMQTECKSSFALSNQGRSPALPADKINVVYRKLPMVAKSGLTKLVALHIVIGPQSEISVPLRR</sequence>
<organism evidence="1 2">
    <name type="scientific">Gossypium stocksii</name>
    <dbReference type="NCBI Taxonomy" id="47602"/>
    <lineage>
        <taxon>Eukaryota</taxon>
        <taxon>Viridiplantae</taxon>
        <taxon>Streptophyta</taxon>
        <taxon>Embryophyta</taxon>
        <taxon>Tracheophyta</taxon>
        <taxon>Spermatophyta</taxon>
        <taxon>Magnoliopsida</taxon>
        <taxon>eudicotyledons</taxon>
        <taxon>Gunneridae</taxon>
        <taxon>Pentapetalae</taxon>
        <taxon>rosids</taxon>
        <taxon>malvids</taxon>
        <taxon>Malvales</taxon>
        <taxon>Malvaceae</taxon>
        <taxon>Malvoideae</taxon>
        <taxon>Gossypium</taxon>
    </lineage>
</organism>
<name>A0A9D3V2W3_9ROSI</name>
<evidence type="ECO:0000313" key="2">
    <source>
        <dbReference type="Proteomes" id="UP000828251"/>
    </source>
</evidence>
<dbReference type="Proteomes" id="UP000828251">
    <property type="component" value="Unassembled WGS sequence"/>
</dbReference>
<dbReference type="EMBL" id="JAIQCV010000009">
    <property type="protein sequence ID" value="KAH1067248.1"/>
    <property type="molecule type" value="Genomic_DNA"/>
</dbReference>
<keyword evidence="2" id="KW-1185">Reference proteome</keyword>
<comment type="caution">
    <text evidence="1">The sequence shown here is derived from an EMBL/GenBank/DDBJ whole genome shotgun (WGS) entry which is preliminary data.</text>
</comment>
<proteinExistence type="predicted"/>
<protein>
    <submittedName>
        <fullName evidence="1">Uncharacterized protein</fullName>
    </submittedName>
</protein>
<dbReference type="AlphaFoldDB" id="A0A9D3V2W3"/>
<accession>A0A9D3V2W3</accession>
<gene>
    <name evidence="1" type="ORF">J1N35_032235</name>
</gene>